<dbReference type="NCBIfam" id="NF005914">
    <property type="entry name" value="PRK07907.1"/>
    <property type="match status" value="1"/>
</dbReference>
<evidence type="ECO:0000256" key="3">
    <source>
        <dbReference type="ARBA" id="ARBA00022801"/>
    </source>
</evidence>
<evidence type="ECO:0000313" key="5">
    <source>
        <dbReference type="EMBL" id="PMB99182.1"/>
    </source>
</evidence>
<comment type="caution">
    <text evidence="5">The sequence shown here is derived from an EMBL/GenBank/DDBJ whole genome shotgun (WGS) entry which is preliminary data.</text>
</comment>
<evidence type="ECO:0000259" key="4">
    <source>
        <dbReference type="Pfam" id="PF07687"/>
    </source>
</evidence>
<dbReference type="GO" id="GO:0046872">
    <property type="term" value="F:metal ion binding"/>
    <property type="evidence" value="ECO:0007669"/>
    <property type="project" value="UniProtKB-KW"/>
</dbReference>
<organism evidence="5 6">
    <name type="scientific">Brevibacterium luteolum</name>
    <dbReference type="NCBI Taxonomy" id="199591"/>
    <lineage>
        <taxon>Bacteria</taxon>
        <taxon>Bacillati</taxon>
        <taxon>Actinomycetota</taxon>
        <taxon>Actinomycetes</taxon>
        <taxon>Micrococcales</taxon>
        <taxon>Brevibacteriaceae</taxon>
        <taxon>Brevibacterium</taxon>
    </lineage>
</organism>
<evidence type="ECO:0000313" key="6">
    <source>
        <dbReference type="Proteomes" id="UP000235703"/>
    </source>
</evidence>
<keyword evidence="3" id="KW-0378">Hydrolase</keyword>
<keyword evidence="1" id="KW-0645">Protease</keyword>
<dbReference type="Proteomes" id="UP000235703">
    <property type="component" value="Unassembled WGS sequence"/>
</dbReference>
<dbReference type="PANTHER" id="PTHR43270:SF12">
    <property type="entry name" value="SUCCINYL-DIAMINOPIMELATE DESUCCINYLASE"/>
    <property type="match status" value="1"/>
</dbReference>
<evidence type="ECO:0000256" key="2">
    <source>
        <dbReference type="ARBA" id="ARBA00022723"/>
    </source>
</evidence>
<dbReference type="InterPro" id="IPR011650">
    <property type="entry name" value="Peptidase_M20_dimer"/>
</dbReference>
<dbReference type="Gene3D" id="3.40.630.10">
    <property type="entry name" value="Zn peptidases"/>
    <property type="match status" value="1"/>
</dbReference>
<dbReference type="InterPro" id="IPR002933">
    <property type="entry name" value="Peptidase_M20"/>
</dbReference>
<dbReference type="GO" id="GO:0008233">
    <property type="term" value="F:peptidase activity"/>
    <property type="evidence" value="ECO:0007669"/>
    <property type="project" value="UniProtKB-KW"/>
</dbReference>
<protein>
    <submittedName>
        <fullName evidence="5">Dipeptidase</fullName>
    </submittedName>
</protein>
<dbReference type="InterPro" id="IPR051458">
    <property type="entry name" value="Cyt/Met_Dipeptidase"/>
</dbReference>
<dbReference type="Gene3D" id="3.30.70.360">
    <property type="match status" value="1"/>
</dbReference>
<dbReference type="GO" id="GO:0006508">
    <property type="term" value="P:proteolysis"/>
    <property type="evidence" value="ECO:0007669"/>
    <property type="project" value="UniProtKB-KW"/>
</dbReference>
<dbReference type="Pfam" id="PF07687">
    <property type="entry name" value="M20_dimer"/>
    <property type="match status" value="1"/>
</dbReference>
<feature type="domain" description="Peptidase M20 dimerisation" evidence="4">
    <location>
        <begin position="202"/>
        <end position="347"/>
    </location>
</feature>
<dbReference type="EMBL" id="PNFZ01000001">
    <property type="protein sequence ID" value="PMB99182.1"/>
    <property type="molecule type" value="Genomic_DNA"/>
</dbReference>
<dbReference type="PANTHER" id="PTHR43270">
    <property type="entry name" value="BETA-ALA-HIS DIPEPTIDASE"/>
    <property type="match status" value="1"/>
</dbReference>
<proteinExistence type="predicted"/>
<reference evidence="5 6" key="1">
    <citation type="submission" date="2017-09" db="EMBL/GenBank/DDBJ databases">
        <title>Bacterial strain isolated from the female urinary microbiota.</title>
        <authorList>
            <person name="Thomas-White K."/>
            <person name="Kumar N."/>
            <person name="Forster S."/>
            <person name="Putonti C."/>
            <person name="Lawley T."/>
            <person name="Wolfe A.J."/>
        </authorList>
    </citation>
    <scope>NUCLEOTIDE SEQUENCE [LARGE SCALE GENOMIC DNA]</scope>
    <source>
        <strain evidence="5 6">UMB0680</strain>
    </source>
</reference>
<dbReference type="OrthoDB" id="9761532at2"/>
<gene>
    <name evidence="5" type="ORF">CJ198_01195</name>
</gene>
<dbReference type="RefSeq" id="WP_102159990.1">
    <property type="nucleotide sequence ID" value="NZ_JALXPL010000047.1"/>
</dbReference>
<keyword evidence="6" id="KW-1185">Reference proteome</keyword>
<name>A0A2N6PKF6_9MICO</name>
<dbReference type="AlphaFoldDB" id="A0A2N6PKF6"/>
<keyword evidence="2" id="KW-0479">Metal-binding</keyword>
<accession>A0A2N6PKF6</accession>
<dbReference type="SUPFAM" id="SSF53187">
    <property type="entry name" value="Zn-dependent exopeptidases"/>
    <property type="match status" value="1"/>
</dbReference>
<sequence>MTHLNRAELTSRLDAIYDDVLARLSELVAIPSLAWPTADPAHVDATAAAVARMAEPLGFDTVETLRAENPDGTPGFPAVVASRPAPEGRPTVVLYAHHDVQPAGDLSQWDTPPFEATIRGDRMYGRGAADDKAGILVHLTALQLLGDELGVGVVLFIEGEEEIGSPSFRSFLETYRDKLAGSAIIVADSSNLACGKPALTTSLRGMAGLEFTVRTLSHSVHSGMYGGAVPDATLAMTRLLATLHDEDGAVAVAGLRSAPEAAAEYGDDPMGTDTVALAGTELIGRGSIASRLWHQPSITVIGIDTPNVDDSSNTLLASVRAKISIRLAPGENPADALAAVKRHLQEYVPFGAEVEFGAEESGAPWRADSSDPVIATAMEALSEGFGAEAVQMGLGGSIPFIADLVEVFPQASILVTGIEDPDTRAHSPNESLYLPDFRSAIISEALLLDRLARD</sequence>
<dbReference type="Pfam" id="PF01546">
    <property type="entry name" value="Peptidase_M20"/>
    <property type="match status" value="1"/>
</dbReference>
<evidence type="ECO:0000256" key="1">
    <source>
        <dbReference type="ARBA" id="ARBA00022670"/>
    </source>
</evidence>